<dbReference type="PANTHER" id="PTHR45966:SF1">
    <property type="entry name" value="GDSL ESTERASE_LIPASE 1-RELATED"/>
    <property type="match status" value="1"/>
</dbReference>
<dbReference type="STRING" id="3659.A0A0A0LJN7"/>
<organism evidence="4 5">
    <name type="scientific">Cucumis sativus</name>
    <name type="common">Cucumber</name>
    <dbReference type="NCBI Taxonomy" id="3659"/>
    <lineage>
        <taxon>Eukaryota</taxon>
        <taxon>Viridiplantae</taxon>
        <taxon>Streptophyta</taxon>
        <taxon>Embryophyta</taxon>
        <taxon>Tracheophyta</taxon>
        <taxon>Spermatophyta</taxon>
        <taxon>Magnoliopsida</taxon>
        <taxon>eudicotyledons</taxon>
        <taxon>Gunneridae</taxon>
        <taxon>Pentapetalae</taxon>
        <taxon>rosids</taxon>
        <taxon>fabids</taxon>
        <taxon>Cucurbitales</taxon>
        <taxon>Cucurbitaceae</taxon>
        <taxon>Benincaseae</taxon>
        <taxon>Cucumis</taxon>
    </lineage>
</organism>
<reference evidence="4 5" key="3">
    <citation type="journal article" date="2010" name="BMC Genomics">
        <title>Transcriptome sequencing and comparative analysis of cucumber flowers with different sex types.</title>
        <authorList>
            <person name="Guo S."/>
            <person name="Zheng Y."/>
            <person name="Joung J.G."/>
            <person name="Liu S."/>
            <person name="Zhang Z."/>
            <person name="Crasta O.R."/>
            <person name="Sobral B.W."/>
            <person name="Xu Y."/>
            <person name="Huang S."/>
            <person name="Fei Z."/>
        </authorList>
    </citation>
    <scope>NUCLEOTIDE SEQUENCE [LARGE SCALE GENOMIC DNA]</scope>
    <source>
        <strain evidence="5">cv. 9930</strain>
    </source>
</reference>
<reference evidence="4 5" key="1">
    <citation type="journal article" date="2009" name="Nat. Genet.">
        <title>The genome of the cucumber, Cucumis sativus L.</title>
        <authorList>
            <person name="Huang S."/>
            <person name="Li R."/>
            <person name="Zhang Z."/>
            <person name="Li L."/>
            <person name="Gu X."/>
            <person name="Fan W."/>
            <person name="Lucas W.J."/>
            <person name="Wang X."/>
            <person name="Xie B."/>
            <person name="Ni P."/>
            <person name="Ren Y."/>
            <person name="Zhu H."/>
            <person name="Li J."/>
            <person name="Lin K."/>
            <person name="Jin W."/>
            <person name="Fei Z."/>
            <person name="Li G."/>
            <person name="Staub J."/>
            <person name="Kilian A."/>
            <person name="van der Vossen E.A."/>
            <person name="Wu Y."/>
            <person name="Guo J."/>
            <person name="He J."/>
            <person name="Jia Z."/>
            <person name="Ren Y."/>
            <person name="Tian G."/>
            <person name="Lu Y."/>
            <person name="Ruan J."/>
            <person name="Qian W."/>
            <person name="Wang M."/>
            <person name="Huang Q."/>
            <person name="Li B."/>
            <person name="Xuan Z."/>
            <person name="Cao J."/>
            <person name="Asan"/>
            <person name="Wu Z."/>
            <person name="Zhang J."/>
            <person name="Cai Q."/>
            <person name="Bai Y."/>
            <person name="Zhao B."/>
            <person name="Han Y."/>
            <person name="Li Y."/>
            <person name="Li X."/>
            <person name="Wang S."/>
            <person name="Shi Q."/>
            <person name="Liu S."/>
            <person name="Cho W.K."/>
            <person name="Kim J.Y."/>
            <person name="Xu Y."/>
            <person name="Heller-Uszynska K."/>
            <person name="Miao H."/>
            <person name="Cheng Z."/>
            <person name="Zhang S."/>
            <person name="Wu J."/>
            <person name="Yang Y."/>
            <person name="Kang H."/>
            <person name="Li M."/>
            <person name="Liang H."/>
            <person name="Ren X."/>
            <person name="Shi Z."/>
            <person name="Wen M."/>
            <person name="Jian M."/>
            <person name="Yang H."/>
            <person name="Zhang G."/>
            <person name="Yang Z."/>
            <person name="Chen R."/>
            <person name="Liu S."/>
            <person name="Li J."/>
            <person name="Ma L."/>
            <person name="Liu H."/>
            <person name="Zhou Y."/>
            <person name="Zhao J."/>
            <person name="Fang X."/>
            <person name="Li G."/>
            <person name="Fang L."/>
            <person name="Li Y."/>
            <person name="Liu D."/>
            <person name="Zheng H."/>
            <person name="Zhang Y."/>
            <person name="Qin N."/>
            <person name="Li Z."/>
            <person name="Yang G."/>
            <person name="Yang S."/>
            <person name="Bolund L."/>
            <person name="Kristiansen K."/>
            <person name="Zheng H."/>
            <person name="Li S."/>
            <person name="Zhang X."/>
            <person name="Yang H."/>
            <person name="Wang J."/>
            <person name="Sun R."/>
            <person name="Zhang B."/>
            <person name="Jiang S."/>
            <person name="Wang J."/>
            <person name="Du Y."/>
            <person name="Li S."/>
        </authorList>
    </citation>
    <scope>NUCLEOTIDE SEQUENCE [LARGE SCALE GENOMIC DNA]</scope>
    <source>
        <strain evidence="5">cv. 9930</strain>
    </source>
</reference>
<keyword evidence="5" id="KW-1185">Reference proteome</keyword>
<dbReference type="InterPro" id="IPR001087">
    <property type="entry name" value="GDSL"/>
</dbReference>
<dbReference type="InterPro" id="IPR035669">
    <property type="entry name" value="SGNH_plant_lipase-like"/>
</dbReference>
<dbReference type="PANTHER" id="PTHR45966">
    <property type="entry name" value="GDSL-LIKE LIPASE/ACYLHYDROLASE"/>
    <property type="match status" value="1"/>
</dbReference>
<evidence type="ECO:0000256" key="2">
    <source>
        <dbReference type="ARBA" id="ARBA00022729"/>
    </source>
</evidence>
<reference evidence="4 5" key="2">
    <citation type="journal article" date="2009" name="PLoS ONE">
        <title>An integrated genetic and cytogenetic map of the cucumber genome.</title>
        <authorList>
            <person name="Ren Y."/>
            <person name="Zhang Z."/>
            <person name="Liu J."/>
            <person name="Staub J.E."/>
            <person name="Han Y."/>
            <person name="Cheng Z."/>
            <person name="Li X."/>
            <person name="Lu J."/>
            <person name="Miao H."/>
            <person name="Kang H."/>
            <person name="Xie B."/>
            <person name="Gu X."/>
            <person name="Wang X."/>
            <person name="Du Y."/>
            <person name="Jin W."/>
            <person name="Huang S."/>
        </authorList>
    </citation>
    <scope>NUCLEOTIDE SEQUENCE [LARGE SCALE GENOMIC DNA]</scope>
    <source>
        <strain evidence="5">cv. 9930</strain>
    </source>
</reference>
<keyword evidence="2 3" id="KW-0732">Signal</keyword>
<dbReference type="Pfam" id="PF00657">
    <property type="entry name" value="Lipase_GDSL"/>
    <property type="match status" value="1"/>
</dbReference>
<accession>A0A0A0LJN7</accession>
<dbReference type="InterPro" id="IPR036514">
    <property type="entry name" value="SGNH_hydro_sf"/>
</dbReference>
<sequence length="380" mass="42903">MKFPNLGICFFFFFILFDIAAAQSAFLKIQLPNVPLSEKRFGFFIFGNSFVDAGNNNYLNGTIRTRSNFPPYGESFFPIPTGRYCDGRIIPDFLAEYAGMPFLPPFLDPNNSNYMNGVNFGSGGAPILPESTNETALSLQTQIEFFKIVEKSIRKDMGNETLSQTFLSNSVFLFNIGGGDILHPFESSFDIFNTIESQEQYANMVINNMTIALKEIYNLGGRKFGVLGVLPSGYLPSSRLAKNEEFIQKSNSLSKVYNKLLLIALQKLVKQLKGFKYSYVDAYNFFMQRIQNPTKYGFKVVDTACCGSDEFRGSYNCGRNTGTIPFSHCKNISDYLFYDSYHPTEKAYEQFAKLIWSGGVDIVKPYSFKQLFQSDSTFGV</sequence>
<gene>
    <name evidence="4" type="ORF">Csa_2G296100</name>
</gene>
<dbReference type="Proteomes" id="UP000029981">
    <property type="component" value="Chromosome 2"/>
</dbReference>
<evidence type="ECO:0000313" key="5">
    <source>
        <dbReference type="Proteomes" id="UP000029981"/>
    </source>
</evidence>
<dbReference type="GO" id="GO:0016298">
    <property type="term" value="F:lipase activity"/>
    <property type="evidence" value="ECO:0000318"/>
    <property type="project" value="GO_Central"/>
</dbReference>
<name>A0A0A0LJN7_CUCSA</name>
<feature type="chain" id="PRO_5001972966" evidence="3">
    <location>
        <begin position="23"/>
        <end position="380"/>
    </location>
</feature>
<reference evidence="4 5" key="4">
    <citation type="journal article" date="2011" name="BMC Genomics">
        <title>RNA-Seq improves annotation of protein-coding genes in the cucumber genome.</title>
        <authorList>
            <person name="Li Z."/>
            <person name="Zhang Z."/>
            <person name="Yan P."/>
            <person name="Huang S."/>
            <person name="Fei Z."/>
            <person name="Lin K."/>
        </authorList>
    </citation>
    <scope>NUCLEOTIDE SEQUENCE [LARGE SCALE GENOMIC DNA]</scope>
    <source>
        <strain evidence="5">cv. 9930</strain>
    </source>
</reference>
<dbReference type="OMA" id="ANMVINN"/>
<proteinExistence type="inferred from homology"/>
<dbReference type="OrthoDB" id="1600564at2759"/>
<feature type="signal peptide" evidence="3">
    <location>
        <begin position="1"/>
        <end position="22"/>
    </location>
</feature>
<dbReference type="AlphaFoldDB" id="A0A0A0LJN7"/>
<dbReference type="KEGG" id="csv:101209812"/>
<dbReference type="EMBL" id="CM002923">
    <property type="protein sequence ID" value="KGN62085.1"/>
    <property type="molecule type" value="Genomic_DNA"/>
</dbReference>
<evidence type="ECO:0000313" key="4">
    <source>
        <dbReference type="EMBL" id="KGN62085.1"/>
    </source>
</evidence>
<evidence type="ECO:0000256" key="3">
    <source>
        <dbReference type="SAM" id="SignalP"/>
    </source>
</evidence>
<evidence type="ECO:0000256" key="1">
    <source>
        <dbReference type="ARBA" id="ARBA00008668"/>
    </source>
</evidence>
<dbReference type="InterPro" id="IPR044552">
    <property type="entry name" value="GLIP1-5/GLL25"/>
</dbReference>
<dbReference type="CDD" id="cd01837">
    <property type="entry name" value="SGNH_plant_lipase_like"/>
    <property type="match status" value="1"/>
</dbReference>
<dbReference type="Gramene" id="KGN62085">
    <property type="protein sequence ID" value="KGN62085"/>
    <property type="gene ID" value="Csa_2G296100"/>
</dbReference>
<dbReference type="SUPFAM" id="SSF52266">
    <property type="entry name" value="SGNH hydrolase"/>
    <property type="match status" value="1"/>
</dbReference>
<protein>
    <submittedName>
        <fullName evidence="4">Uncharacterized protein</fullName>
    </submittedName>
</protein>
<comment type="similarity">
    <text evidence="1">Belongs to the 'GDSL' lipolytic enzyme family.</text>
</comment>
<dbReference type="Gene3D" id="3.40.50.1110">
    <property type="entry name" value="SGNH hydrolase"/>
    <property type="match status" value="1"/>
</dbReference>